<dbReference type="InterPro" id="IPR001763">
    <property type="entry name" value="Rhodanese-like_dom"/>
</dbReference>
<dbReference type="InParanoid" id="M4BWJ8"/>
<dbReference type="InterPro" id="IPR045078">
    <property type="entry name" value="TST/MPST-like"/>
</dbReference>
<dbReference type="AlphaFoldDB" id="M4BWJ8"/>
<dbReference type="HOGENOM" id="CLU_1780999_0_0_1"/>
<dbReference type="Proteomes" id="UP000011713">
    <property type="component" value="Unassembled WGS sequence"/>
</dbReference>
<dbReference type="STRING" id="559515.M4BWJ8"/>
<dbReference type="EMBL" id="JH598002">
    <property type="status" value="NOT_ANNOTATED_CDS"/>
    <property type="molecule type" value="Genomic_DNA"/>
</dbReference>
<dbReference type="eggNOG" id="KOG1529">
    <property type="taxonomic scope" value="Eukaryota"/>
</dbReference>
<feature type="region of interest" description="Disordered" evidence="3">
    <location>
        <begin position="1"/>
        <end position="21"/>
    </location>
</feature>
<dbReference type="PANTHER" id="PTHR11364:SF27">
    <property type="entry name" value="SULFURTRANSFERASE"/>
    <property type="match status" value="1"/>
</dbReference>
<dbReference type="PROSITE" id="PS50206">
    <property type="entry name" value="RHODANESE_3"/>
    <property type="match status" value="1"/>
</dbReference>
<feature type="domain" description="Rhodanese" evidence="4">
    <location>
        <begin position="91"/>
        <end position="140"/>
    </location>
</feature>
<keyword evidence="2" id="KW-0677">Repeat</keyword>
<dbReference type="SUPFAM" id="SSF52821">
    <property type="entry name" value="Rhodanese/Cell cycle control phosphatase"/>
    <property type="match status" value="1"/>
</dbReference>
<dbReference type="InterPro" id="IPR036873">
    <property type="entry name" value="Rhodanese-like_dom_sf"/>
</dbReference>
<evidence type="ECO:0000256" key="1">
    <source>
        <dbReference type="ARBA" id="ARBA00022679"/>
    </source>
</evidence>
<evidence type="ECO:0000256" key="2">
    <source>
        <dbReference type="ARBA" id="ARBA00022737"/>
    </source>
</evidence>
<organism evidence="5 6">
    <name type="scientific">Hyaloperonospora arabidopsidis (strain Emoy2)</name>
    <name type="common">Downy mildew agent</name>
    <name type="synonym">Peronospora arabidopsidis</name>
    <dbReference type="NCBI Taxonomy" id="559515"/>
    <lineage>
        <taxon>Eukaryota</taxon>
        <taxon>Sar</taxon>
        <taxon>Stramenopiles</taxon>
        <taxon>Oomycota</taxon>
        <taxon>Peronosporomycetes</taxon>
        <taxon>Peronosporales</taxon>
        <taxon>Peronosporaceae</taxon>
        <taxon>Hyaloperonospora</taxon>
    </lineage>
</organism>
<keyword evidence="6" id="KW-1185">Reference proteome</keyword>
<dbReference type="GO" id="GO:0005739">
    <property type="term" value="C:mitochondrion"/>
    <property type="evidence" value="ECO:0007669"/>
    <property type="project" value="TreeGrafter"/>
</dbReference>
<reference evidence="6" key="1">
    <citation type="journal article" date="2010" name="Science">
        <title>Signatures of adaptation to obligate biotrophy in the Hyaloperonospora arabidopsidis genome.</title>
        <authorList>
            <person name="Baxter L."/>
            <person name="Tripathy S."/>
            <person name="Ishaque N."/>
            <person name="Boot N."/>
            <person name="Cabral A."/>
            <person name="Kemen E."/>
            <person name="Thines M."/>
            <person name="Ah-Fong A."/>
            <person name="Anderson R."/>
            <person name="Badejoko W."/>
            <person name="Bittner-Eddy P."/>
            <person name="Boore J.L."/>
            <person name="Chibucos M.C."/>
            <person name="Coates M."/>
            <person name="Dehal P."/>
            <person name="Delehaunty K."/>
            <person name="Dong S."/>
            <person name="Downton P."/>
            <person name="Dumas B."/>
            <person name="Fabro G."/>
            <person name="Fronick C."/>
            <person name="Fuerstenberg S.I."/>
            <person name="Fulton L."/>
            <person name="Gaulin E."/>
            <person name="Govers F."/>
            <person name="Hughes L."/>
            <person name="Humphray S."/>
            <person name="Jiang R.H."/>
            <person name="Judelson H."/>
            <person name="Kamoun S."/>
            <person name="Kyung K."/>
            <person name="Meijer H."/>
            <person name="Minx P."/>
            <person name="Morris P."/>
            <person name="Nelson J."/>
            <person name="Phuntumart V."/>
            <person name="Qutob D."/>
            <person name="Rehmany A."/>
            <person name="Rougon-Cardoso A."/>
            <person name="Ryden P."/>
            <person name="Torto-Alalibo T."/>
            <person name="Studholme D."/>
            <person name="Wang Y."/>
            <person name="Win J."/>
            <person name="Wood J."/>
            <person name="Clifton S.W."/>
            <person name="Rogers J."/>
            <person name="Van den Ackerveken G."/>
            <person name="Jones J.D."/>
            <person name="McDowell J.M."/>
            <person name="Beynon J."/>
            <person name="Tyler B.M."/>
        </authorList>
    </citation>
    <scope>NUCLEOTIDE SEQUENCE [LARGE SCALE GENOMIC DNA]</scope>
    <source>
        <strain evidence="6">Emoy2</strain>
    </source>
</reference>
<reference evidence="5" key="2">
    <citation type="submission" date="2015-06" db="UniProtKB">
        <authorList>
            <consortium name="EnsemblProtists"/>
        </authorList>
    </citation>
    <scope>IDENTIFICATION</scope>
    <source>
        <strain evidence="5">Emoy2</strain>
    </source>
</reference>
<keyword evidence="1" id="KW-0808">Transferase</keyword>
<evidence type="ECO:0000256" key="3">
    <source>
        <dbReference type="SAM" id="MobiDB-lite"/>
    </source>
</evidence>
<sequence length="146" mass="16200">MERRTDGFERGASVPRAAGGRSRSLDTTVCTFLTVILASDYKRRQCGITKWMKEKRRVETGELQKVVAGSPYKAQFNEALVVSWEDVLAKIGSDTQIVDARGAARFYAKDPEPRPGMRGGHIPGSINLPFGKIVDPEDFSVGLWRL</sequence>
<evidence type="ECO:0000313" key="5">
    <source>
        <dbReference type="EnsemblProtists" id="HpaP810899"/>
    </source>
</evidence>
<dbReference type="Gene3D" id="3.40.250.10">
    <property type="entry name" value="Rhodanese-like domain"/>
    <property type="match status" value="1"/>
</dbReference>
<accession>M4BWJ8</accession>
<dbReference type="EnsemblProtists" id="HpaT810899">
    <property type="protein sequence ID" value="HpaP810899"/>
    <property type="gene ID" value="HpaG810899"/>
</dbReference>
<name>M4BWJ8_HYAAE</name>
<protein>
    <recommendedName>
        <fullName evidence="4">Rhodanese domain-containing protein</fullName>
    </recommendedName>
</protein>
<proteinExistence type="predicted"/>
<dbReference type="PANTHER" id="PTHR11364">
    <property type="entry name" value="THIOSULFATE SULFERTANSFERASE"/>
    <property type="match status" value="1"/>
</dbReference>
<dbReference type="GO" id="GO:0004792">
    <property type="term" value="F:thiosulfate-cyanide sulfurtransferase activity"/>
    <property type="evidence" value="ECO:0007669"/>
    <property type="project" value="TreeGrafter"/>
</dbReference>
<evidence type="ECO:0000259" key="4">
    <source>
        <dbReference type="PROSITE" id="PS50206"/>
    </source>
</evidence>
<evidence type="ECO:0000313" key="6">
    <source>
        <dbReference type="Proteomes" id="UP000011713"/>
    </source>
</evidence>
<dbReference type="VEuPathDB" id="FungiDB:HpaG810899"/>